<evidence type="ECO:0000313" key="3">
    <source>
        <dbReference type="Proteomes" id="UP000680279"/>
    </source>
</evidence>
<dbReference type="InterPro" id="IPR018392">
    <property type="entry name" value="LysM"/>
</dbReference>
<gene>
    <name evidence="2" type="ORF">J1TS3_11370</name>
</gene>
<dbReference type="RefSeq" id="WP_018705920.1">
    <property type="nucleotide sequence ID" value="NZ_BOQT01000003.1"/>
</dbReference>
<dbReference type="EMBL" id="BOQT01000003">
    <property type="protein sequence ID" value="GIN20003.1"/>
    <property type="molecule type" value="Genomic_DNA"/>
</dbReference>
<sequence length="114" mass="12690">MKKVAAIITIAVFMYSIYYDLKIGTLKIDQAATAMTEISSSNDSAQMKSMPYDTKVTKPGDTVISVAESIYGGSIPVPINQLIEDFQKLNDGVKPDEIQVNKKYKFPIYSRQDD</sequence>
<reference evidence="2 3" key="1">
    <citation type="submission" date="2021-03" db="EMBL/GenBank/DDBJ databases">
        <title>Antimicrobial resistance genes in bacteria isolated from Japanese honey, and their potential for conferring macrolide and lincosamide resistance in the American foulbrood pathogen Paenibacillus larvae.</title>
        <authorList>
            <person name="Okamoto M."/>
            <person name="Kumagai M."/>
            <person name="Kanamori H."/>
            <person name="Takamatsu D."/>
        </authorList>
    </citation>
    <scope>NUCLEOTIDE SEQUENCE [LARGE SCALE GENOMIC DNA]</scope>
    <source>
        <strain evidence="2 3">J1TS3</strain>
    </source>
</reference>
<dbReference type="PROSITE" id="PS51782">
    <property type="entry name" value="LYSM"/>
    <property type="match status" value="1"/>
</dbReference>
<keyword evidence="3" id="KW-1185">Reference proteome</keyword>
<dbReference type="Proteomes" id="UP000680279">
    <property type="component" value="Unassembled WGS sequence"/>
</dbReference>
<name>A0ABQ4K2L5_9BACI</name>
<evidence type="ECO:0000259" key="1">
    <source>
        <dbReference type="PROSITE" id="PS51782"/>
    </source>
</evidence>
<protein>
    <recommendedName>
        <fullName evidence="1">LysM domain-containing protein</fullName>
    </recommendedName>
</protein>
<comment type="caution">
    <text evidence="2">The sequence shown here is derived from an EMBL/GenBank/DDBJ whole genome shotgun (WGS) entry which is preliminary data.</text>
</comment>
<accession>A0ABQ4K2L5</accession>
<evidence type="ECO:0000313" key="2">
    <source>
        <dbReference type="EMBL" id="GIN20003.1"/>
    </source>
</evidence>
<proteinExistence type="predicted"/>
<organism evidence="2 3">
    <name type="scientific">Siminovitchia fordii</name>
    <dbReference type="NCBI Taxonomy" id="254759"/>
    <lineage>
        <taxon>Bacteria</taxon>
        <taxon>Bacillati</taxon>
        <taxon>Bacillota</taxon>
        <taxon>Bacilli</taxon>
        <taxon>Bacillales</taxon>
        <taxon>Bacillaceae</taxon>
        <taxon>Siminovitchia</taxon>
    </lineage>
</organism>
<feature type="domain" description="LysM" evidence="1">
    <location>
        <begin position="53"/>
        <end position="106"/>
    </location>
</feature>